<keyword evidence="2" id="KW-0547">Nucleotide-binding</keyword>
<evidence type="ECO:0000256" key="3">
    <source>
        <dbReference type="ARBA" id="ARBA00022777"/>
    </source>
</evidence>
<dbReference type="InterPro" id="IPR002173">
    <property type="entry name" value="Carboh/pur_kinase_PfkB_CS"/>
</dbReference>
<organism evidence="6 7">
    <name type="scientific">Pseudohoeflea coraliihabitans</name>
    <dbReference type="NCBI Taxonomy" id="2860393"/>
    <lineage>
        <taxon>Bacteria</taxon>
        <taxon>Pseudomonadati</taxon>
        <taxon>Pseudomonadota</taxon>
        <taxon>Alphaproteobacteria</taxon>
        <taxon>Hyphomicrobiales</taxon>
        <taxon>Rhizobiaceae</taxon>
        <taxon>Pseudohoeflea</taxon>
    </lineage>
</organism>
<comment type="caution">
    <text evidence="6">The sequence shown here is derived from an EMBL/GenBank/DDBJ whole genome shotgun (WGS) entry which is preliminary data.</text>
</comment>
<keyword evidence="1" id="KW-0808">Transferase</keyword>
<keyword evidence="3 6" id="KW-0418">Kinase</keyword>
<dbReference type="InterPro" id="IPR050306">
    <property type="entry name" value="PfkB_Carbo_kinase"/>
</dbReference>
<evidence type="ECO:0000259" key="5">
    <source>
        <dbReference type="Pfam" id="PF00294"/>
    </source>
</evidence>
<evidence type="ECO:0000313" key="6">
    <source>
        <dbReference type="EMBL" id="MBW3097503.1"/>
    </source>
</evidence>
<name>A0ABS6WPE3_9HYPH</name>
<dbReference type="PROSITE" id="PS00584">
    <property type="entry name" value="PFKB_KINASES_2"/>
    <property type="match status" value="1"/>
</dbReference>
<gene>
    <name evidence="6" type="ORF">KY465_09445</name>
</gene>
<dbReference type="PANTHER" id="PTHR43085:SF1">
    <property type="entry name" value="PSEUDOURIDINE KINASE-RELATED"/>
    <property type="match status" value="1"/>
</dbReference>
<evidence type="ECO:0000256" key="4">
    <source>
        <dbReference type="ARBA" id="ARBA00022840"/>
    </source>
</evidence>
<feature type="domain" description="Carbohydrate kinase PfkB" evidence="5">
    <location>
        <begin position="2"/>
        <end position="301"/>
    </location>
</feature>
<keyword evidence="7" id="KW-1185">Reference proteome</keyword>
<dbReference type="EMBL" id="JAHWQX010000002">
    <property type="protein sequence ID" value="MBW3097503.1"/>
    <property type="molecule type" value="Genomic_DNA"/>
</dbReference>
<keyword evidence="4" id="KW-0067">ATP-binding</keyword>
<sequence length="307" mass="32804">MILCCGEAVIDMIPVNSEAALPVFAPRTGGSVFTTAIALGRLGADVGYCSALSSDLFGDMLRRSLAASDVDDRWCVTVDHSTTLAFVALDAGQPRYAFFDQNSVGQFFTKQHLPQVTSTISAIHCGDIGLVRESAGPVYERLLRRAAPDCVISLDPNIRPALIEDEGSYRARLERLIALSDILKLSDEDLAWFGNATMDEMVRPWLASGPQLIVITRGSKGIVAYSANHRIAIAAERGSVADTVGAGDTVNAALLDALHRKGALRKSALSQLAADDIADVLRFACRAAAVTVGRPGADPPWRHELSE</sequence>
<protein>
    <submittedName>
        <fullName evidence="6">Carbohydrate kinase</fullName>
    </submittedName>
</protein>
<dbReference type="PANTHER" id="PTHR43085">
    <property type="entry name" value="HEXOKINASE FAMILY MEMBER"/>
    <property type="match status" value="1"/>
</dbReference>
<evidence type="ECO:0000313" key="7">
    <source>
        <dbReference type="Proteomes" id="UP001430804"/>
    </source>
</evidence>
<dbReference type="Proteomes" id="UP001430804">
    <property type="component" value="Unassembled WGS sequence"/>
</dbReference>
<dbReference type="GO" id="GO:0016301">
    <property type="term" value="F:kinase activity"/>
    <property type="evidence" value="ECO:0007669"/>
    <property type="project" value="UniProtKB-KW"/>
</dbReference>
<dbReference type="Pfam" id="PF00294">
    <property type="entry name" value="PfkB"/>
    <property type="match status" value="1"/>
</dbReference>
<accession>A0ABS6WPE3</accession>
<dbReference type="RefSeq" id="WP_219201754.1">
    <property type="nucleotide sequence ID" value="NZ_JAHWQX010000002.1"/>
</dbReference>
<evidence type="ECO:0000256" key="1">
    <source>
        <dbReference type="ARBA" id="ARBA00022679"/>
    </source>
</evidence>
<dbReference type="InterPro" id="IPR011611">
    <property type="entry name" value="PfkB_dom"/>
</dbReference>
<evidence type="ECO:0000256" key="2">
    <source>
        <dbReference type="ARBA" id="ARBA00022741"/>
    </source>
</evidence>
<dbReference type="CDD" id="cd01167">
    <property type="entry name" value="bac_FRK"/>
    <property type="match status" value="1"/>
</dbReference>
<reference evidence="6" key="1">
    <citation type="submission" date="2021-07" db="EMBL/GenBank/DDBJ databases">
        <title>Pseudohoeflea marina sp. nov. a polyhydroxyalcanoate-producing bacterium.</title>
        <authorList>
            <person name="Zheng W."/>
            <person name="Yu S."/>
            <person name="Huang Y."/>
        </authorList>
    </citation>
    <scope>NUCLEOTIDE SEQUENCE</scope>
    <source>
        <strain evidence="6">DP4N28-3</strain>
    </source>
</reference>
<proteinExistence type="predicted"/>